<dbReference type="OrthoDB" id="7065213at2"/>
<organism evidence="1 2">
    <name type="scientific">Pseudomonas fluorescens</name>
    <dbReference type="NCBI Taxonomy" id="294"/>
    <lineage>
        <taxon>Bacteria</taxon>
        <taxon>Pseudomonadati</taxon>
        <taxon>Pseudomonadota</taxon>
        <taxon>Gammaproteobacteria</taxon>
        <taxon>Pseudomonadales</taxon>
        <taxon>Pseudomonadaceae</taxon>
        <taxon>Pseudomonas</taxon>
    </lineage>
</organism>
<dbReference type="Proteomes" id="UP000033588">
    <property type="component" value="Unassembled WGS sequence"/>
</dbReference>
<dbReference type="PATRIC" id="fig|294.132.peg.5488"/>
<evidence type="ECO:0000313" key="1">
    <source>
        <dbReference type="EMBL" id="KJZ49555.1"/>
    </source>
</evidence>
<dbReference type="RefSeq" id="WP_046038112.1">
    <property type="nucleotide sequence ID" value="NZ_LACC01000007.1"/>
</dbReference>
<dbReference type="AlphaFoldDB" id="A0A0F4TZV2"/>
<gene>
    <name evidence="1" type="ORF">VC35_04750</name>
</gene>
<reference evidence="1 2" key="1">
    <citation type="submission" date="2015-03" db="EMBL/GenBank/DDBJ databases">
        <title>Comparative genomics of Pseudomonas insights into diversity of traits involved in vanlence and defense.</title>
        <authorList>
            <person name="Qin Y."/>
        </authorList>
    </citation>
    <scope>NUCLEOTIDE SEQUENCE [LARGE SCALE GENOMIC DNA]</scope>
    <source>
        <strain evidence="1 2">C8</strain>
    </source>
</reference>
<evidence type="ECO:0000313" key="2">
    <source>
        <dbReference type="Proteomes" id="UP000033588"/>
    </source>
</evidence>
<sequence length="208" mass="23506">MHFTELSLGFKGERTYIQGSDMLNATMQAITRHAPHARIEKLDFRISRMTNHLLTCHWWPRSTPRSLPGEAVATFTFQLDGIDHEGKLIQAEGCADTRCAYDESLVEKQCVFTPAHRSVSLTTMPDDFSPIEVLVSMNKALHLKELSIPSGSQWVFCRWESPKWPPCSDLSGVGLTLEQTLGTRLTRSRIELNAEHIGMLYFSALKVE</sequence>
<protein>
    <submittedName>
        <fullName evidence="1">Uncharacterized protein</fullName>
    </submittedName>
</protein>
<comment type="caution">
    <text evidence="1">The sequence shown here is derived from an EMBL/GenBank/DDBJ whole genome shotgun (WGS) entry which is preliminary data.</text>
</comment>
<proteinExistence type="predicted"/>
<dbReference type="EMBL" id="LACC01000007">
    <property type="protein sequence ID" value="KJZ49555.1"/>
    <property type="molecule type" value="Genomic_DNA"/>
</dbReference>
<name>A0A0F4TZV2_PSEFL</name>
<accession>A0A0F4TZV2</accession>